<evidence type="ECO:0000313" key="1">
    <source>
        <dbReference type="EMBL" id="KHF97976.1"/>
    </source>
</evidence>
<reference evidence="2" key="1">
    <citation type="submission" date="2014-09" db="EMBL/GenBank/DDBJ databases">
        <authorList>
            <person name="Mudge J."/>
            <person name="Ramaraj T."/>
            <person name="Lindquist I.E."/>
            <person name="Bharti A.K."/>
            <person name="Sundararajan A."/>
            <person name="Cameron C.T."/>
            <person name="Woodward J.E."/>
            <person name="May G.D."/>
            <person name="Brubaker C."/>
            <person name="Broadhvest J."/>
            <person name="Wilkins T.A."/>
        </authorList>
    </citation>
    <scope>NUCLEOTIDE SEQUENCE</scope>
    <source>
        <strain evidence="2">cv. AKA8401</strain>
    </source>
</reference>
<dbReference type="Proteomes" id="UP000032142">
    <property type="component" value="Unassembled WGS sequence"/>
</dbReference>
<protein>
    <submittedName>
        <fullName evidence="1">Uncharacterized protein</fullName>
    </submittedName>
</protein>
<comment type="caution">
    <text evidence="1">The sequence shown here is derived from an EMBL/GenBank/DDBJ whole genome shotgun (WGS) entry which is preliminary data.</text>
</comment>
<proteinExistence type="predicted"/>
<dbReference type="AlphaFoldDB" id="A0A0B0MC89"/>
<evidence type="ECO:0000313" key="2">
    <source>
        <dbReference type="Proteomes" id="UP000032142"/>
    </source>
</evidence>
<dbReference type="EMBL" id="JRRC01023254">
    <property type="protein sequence ID" value="KHF97976.1"/>
    <property type="molecule type" value="Genomic_DNA"/>
</dbReference>
<organism evidence="1 2">
    <name type="scientific">Gossypium arboreum</name>
    <name type="common">Tree cotton</name>
    <name type="synonym">Gossypium nanking</name>
    <dbReference type="NCBI Taxonomy" id="29729"/>
    <lineage>
        <taxon>Eukaryota</taxon>
        <taxon>Viridiplantae</taxon>
        <taxon>Streptophyta</taxon>
        <taxon>Embryophyta</taxon>
        <taxon>Tracheophyta</taxon>
        <taxon>Spermatophyta</taxon>
        <taxon>Magnoliopsida</taxon>
        <taxon>eudicotyledons</taxon>
        <taxon>Gunneridae</taxon>
        <taxon>Pentapetalae</taxon>
        <taxon>rosids</taxon>
        <taxon>malvids</taxon>
        <taxon>Malvales</taxon>
        <taxon>Malvaceae</taxon>
        <taxon>Malvoideae</taxon>
        <taxon>Gossypium</taxon>
    </lineage>
</organism>
<name>A0A0B0MC89_GOSAR</name>
<keyword evidence="2" id="KW-1185">Reference proteome</keyword>
<sequence length="57" mass="6311">MGLLTQADSQDVTTRLLTQADRYSQHMPGYPATGRTYKTSTRIHIVTIVPSDMSLVS</sequence>
<accession>A0A0B0MC89</accession>
<gene>
    <name evidence="1" type="ORF">F383_37428</name>
</gene>